<dbReference type="PIRSF" id="PIRSF015582">
    <property type="entry name" value="Cit_lyase_B"/>
    <property type="match status" value="1"/>
</dbReference>
<reference evidence="5" key="1">
    <citation type="submission" date="2022-06" db="EMBL/GenBank/DDBJ databases">
        <title>Ornithinimicrobium HY1793.</title>
        <authorList>
            <person name="Huang Y."/>
        </authorList>
    </citation>
    <scope>NUCLEOTIDE SEQUENCE</scope>
    <source>
        <strain evidence="5">HY1793</strain>
    </source>
</reference>
<evidence type="ECO:0000313" key="6">
    <source>
        <dbReference type="Proteomes" id="UP001056455"/>
    </source>
</evidence>
<feature type="domain" description="HpcH/HpaI aldolase/citrate lyase" evidence="4">
    <location>
        <begin position="28"/>
        <end position="232"/>
    </location>
</feature>
<dbReference type="InterPro" id="IPR005000">
    <property type="entry name" value="Aldolase/citrate-lyase_domain"/>
</dbReference>
<evidence type="ECO:0000256" key="2">
    <source>
        <dbReference type="ARBA" id="ARBA00022723"/>
    </source>
</evidence>
<keyword evidence="5" id="KW-0456">Lyase</keyword>
<dbReference type="InterPro" id="IPR015813">
    <property type="entry name" value="Pyrv/PenolPyrv_kinase-like_dom"/>
</dbReference>
<proteinExistence type="predicted"/>
<evidence type="ECO:0000313" key="5">
    <source>
        <dbReference type="EMBL" id="USQ81230.1"/>
    </source>
</evidence>
<dbReference type="PANTHER" id="PTHR32308:SF10">
    <property type="entry name" value="CITRATE LYASE SUBUNIT BETA"/>
    <property type="match status" value="1"/>
</dbReference>
<accession>A0ABY4YY98</accession>
<keyword evidence="2" id="KW-0479">Metal-binding</keyword>
<evidence type="ECO:0000256" key="1">
    <source>
        <dbReference type="ARBA" id="ARBA00001946"/>
    </source>
</evidence>
<dbReference type="SUPFAM" id="SSF51621">
    <property type="entry name" value="Phosphoenolpyruvate/pyruvate domain"/>
    <property type="match status" value="1"/>
</dbReference>
<dbReference type="Proteomes" id="UP001056455">
    <property type="component" value="Chromosome"/>
</dbReference>
<name>A0ABY4YY98_9MICO</name>
<dbReference type="Pfam" id="PF03328">
    <property type="entry name" value="HpcH_HpaI"/>
    <property type="match status" value="1"/>
</dbReference>
<keyword evidence="3" id="KW-0460">Magnesium</keyword>
<dbReference type="RefSeq" id="WP_252594614.1">
    <property type="nucleotide sequence ID" value="NZ_CP099489.1"/>
</dbReference>
<organism evidence="5 6">
    <name type="scientific">Ornithinimicrobium faecis</name>
    <dbReference type="NCBI Taxonomy" id="2934158"/>
    <lineage>
        <taxon>Bacteria</taxon>
        <taxon>Bacillati</taxon>
        <taxon>Actinomycetota</taxon>
        <taxon>Actinomycetes</taxon>
        <taxon>Micrococcales</taxon>
        <taxon>Ornithinimicrobiaceae</taxon>
        <taxon>Ornithinimicrobium</taxon>
    </lineage>
</organism>
<dbReference type="Gene3D" id="3.20.20.60">
    <property type="entry name" value="Phosphoenolpyruvate-binding domains"/>
    <property type="match status" value="1"/>
</dbReference>
<evidence type="ECO:0000259" key="4">
    <source>
        <dbReference type="Pfam" id="PF03328"/>
    </source>
</evidence>
<comment type="cofactor">
    <cofactor evidence="1">
        <name>Mg(2+)</name>
        <dbReference type="ChEBI" id="CHEBI:18420"/>
    </cofactor>
</comment>
<dbReference type="EMBL" id="CP099489">
    <property type="protein sequence ID" value="USQ81230.1"/>
    <property type="molecule type" value="Genomic_DNA"/>
</dbReference>
<evidence type="ECO:0000256" key="3">
    <source>
        <dbReference type="ARBA" id="ARBA00022842"/>
    </source>
</evidence>
<keyword evidence="6" id="KW-1185">Reference proteome</keyword>
<dbReference type="InterPro" id="IPR040442">
    <property type="entry name" value="Pyrv_kinase-like_dom_sf"/>
</dbReference>
<dbReference type="InterPro" id="IPR011206">
    <property type="entry name" value="Citrate_lyase_beta/mcl1/mcl2"/>
</dbReference>
<dbReference type="GO" id="GO:0016829">
    <property type="term" value="F:lyase activity"/>
    <property type="evidence" value="ECO:0007669"/>
    <property type="project" value="UniProtKB-KW"/>
</dbReference>
<protein>
    <submittedName>
        <fullName evidence="5">CoA ester lyase</fullName>
    </submittedName>
</protein>
<dbReference type="PANTHER" id="PTHR32308">
    <property type="entry name" value="LYASE BETA SUBUNIT, PUTATIVE (AFU_ORTHOLOGUE AFUA_4G13030)-RELATED"/>
    <property type="match status" value="1"/>
</dbReference>
<sequence>MSNQHPTTSPGVSASVPHAEHDWARQARTFLFVPGTRPDRFERARDSGADAIIVDLEDAVEPAAKDTARSHAASWLQTAERSIVRINAADSPWFTADLEALRTLDPQVVLLPKVESPTDITQVTDALTPGTSVIACIETALGLHRVCSVLDEAPVTRLALGNMDLARDLGVSPNDGPLLDQAGVILVLESRAHGLPQPVTGVTASLTDTDAVTRDAAHAAGLGFGGKVCIHPAQVAAAAAGFAPTATDVAWAQRILAADDGSGVAQVDGQMVDKPVTDRAIAILRRAGLNN</sequence>
<gene>
    <name evidence="5" type="ORF">NF556_06195</name>
</gene>